<keyword evidence="9 15" id="KW-1133">Transmembrane helix</keyword>
<keyword evidence="4 14" id="KW-0479">Metal-binding</keyword>
<keyword evidence="6 13" id="KW-0067">ATP-binding</keyword>
<dbReference type="InterPro" id="IPR023298">
    <property type="entry name" value="ATPase_P-typ_TM_dom_sf"/>
</dbReference>
<evidence type="ECO:0000256" key="2">
    <source>
        <dbReference type="ARBA" id="ARBA00008109"/>
    </source>
</evidence>
<evidence type="ECO:0000256" key="1">
    <source>
        <dbReference type="ARBA" id="ARBA00004141"/>
    </source>
</evidence>
<dbReference type="GO" id="GO:0000287">
    <property type="term" value="F:magnesium ion binding"/>
    <property type="evidence" value="ECO:0007669"/>
    <property type="project" value="UniProtKB-UniRule"/>
</dbReference>
<evidence type="ECO:0000256" key="3">
    <source>
        <dbReference type="ARBA" id="ARBA00022692"/>
    </source>
</evidence>
<feature type="binding site" evidence="13">
    <location>
        <position position="631"/>
    </location>
    <ligand>
        <name>ATP</name>
        <dbReference type="ChEBI" id="CHEBI:30616"/>
    </ligand>
</feature>
<feature type="region of interest" description="Disordered" evidence="16">
    <location>
        <begin position="1"/>
        <end position="20"/>
    </location>
</feature>
<evidence type="ECO:0000256" key="15">
    <source>
        <dbReference type="RuleBase" id="RU362033"/>
    </source>
</evidence>
<dbReference type="OMA" id="YVYGQRN"/>
<dbReference type="InterPro" id="IPR008250">
    <property type="entry name" value="ATPase_P-typ_transduc_dom_A_sf"/>
</dbReference>
<dbReference type="InterPro" id="IPR023214">
    <property type="entry name" value="HAD_sf"/>
</dbReference>
<feature type="region of interest" description="Disordered" evidence="16">
    <location>
        <begin position="1281"/>
        <end position="1454"/>
    </location>
</feature>
<feature type="binding site" evidence="13">
    <location>
        <position position="951"/>
    </location>
    <ligand>
        <name>ATP</name>
        <dbReference type="ChEBI" id="CHEBI:30616"/>
    </ligand>
</feature>
<comment type="cofactor">
    <cofactor evidence="14">
        <name>Mg(2+)</name>
        <dbReference type="ChEBI" id="CHEBI:18420"/>
    </cofactor>
</comment>
<dbReference type="EMBL" id="KB932203">
    <property type="protein sequence ID" value="KCV71004.1"/>
    <property type="molecule type" value="Genomic_DNA"/>
</dbReference>
<dbReference type="InterPro" id="IPR018303">
    <property type="entry name" value="ATPase_P-typ_P_site"/>
</dbReference>
<dbReference type="Gene3D" id="2.70.150.10">
    <property type="entry name" value="Calcium-transporting ATPase, cytoplasmic transduction domain A"/>
    <property type="match status" value="1"/>
</dbReference>
<dbReference type="eggNOG" id="KOG0206">
    <property type="taxonomic scope" value="Eukaryota"/>
</dbReference>
<feature type="binding site" evidence="13">
    <location>
        <position position="982"/>
    </location>
    <ligand>
        <name>ATP</name>
        <dbReference type="ChEBI" id="CHEBI:30616"/>
    </ligand>
</feature>
<feature type="transmembrane region" description="Helical" evidence="15">
    <location>
        <begin position="1196"/>
        <end position="1216"/>
    </location>
</feature>
<dbReference type="InterPro" id="IPR023299">
    <property type="entry name" value="ATPase_P-typ_cyto_dom_N"/>
</dbReference>
<feature type="domain" description="P-type ATPase C-terminal" evidence="18">
    <location>
        <begin position="1005"/>
        <end position="1268"/>
    </location>
</feature>
<keyword evidence="20" id="KW-1185">Reference proteome</keyword>
<dbReference type="SUPFAM" id="SSF56784">
    <property type="entry name" value="HAD-like"/>
    <property type="match status" value="1"/>
</dbReference>
<dbReference type="SUPFAM" id="SSF81653">
    <property type="entry name" value="Calcium ATPase, transduction domain A"/>
    <property type="match status" value="1"/>
</dbReference>
<feature type="compositionally biased region" description="Polar residues" evidence="16">
    <location>
        <begin position="1346"/>
        <end position="1365"/>
    </location>
</feature>
<dbReference type="SFLD" id="SFLDS00003">
    <property type="entry name" value="Haloacid_Dehalogenase"/>
    <property type="match status" value="1"/>
</dbReference>
<evidence type="ECO:0000256" key="4">
    <source>
        <dbReference type="ARBA" id="ARBA00022723"/>
    </source>
</evidence>
<dbReference type="Proteomes" id="UP000030693">
    <property type="component" value="Unassembled WGS sequence"/>
</dbReference>
<keyword evidence="10 15" id="KW-0472">Membrane</keyword>
<feature type="binding site" evidence="13">
    <location>
        <position position="839"/>
    </location>
    <ligand>
        <name>ATP</name>
        <dbReference type="ChEBI" id="CHEBI:30616"/>
    </ligand>
</feature>
<dbReference type="RefSeq" id="XP_009494127.1">
    <property type="nucleotide sequence ID" value="XM_009495852.1"/>
</dbReference>
<dbReference type="SFLD" id="SFLDG00002">
    <property type="entry name" value="C1.7:_P-type_atpase_like"/>
    <property type="match status" value="1"/>
</dbReference>
<feature type="transmembrane region" description="Helical" evidence="15">
    <location>
        <begin position="1076"/>
        <end position="1093"/>
    </location>
</feature>
<feature type="binding site" evidence="14">
    <location>
        <position position="482"/>
    </location>
    <ligand>
        <name>Mg(2+)</name>
        <dbReference type="ChEBI" id="CHEBI:18420"/>
    </ligand>
</feature>
<feature type="binding site" evidence="13">
    <location>
        <position position="983"/>
    </location>
    <ligand>
        <name>ATP</name>
        <dbReference type="ChEBI" id="CHEBI:30616"/>
    </ligand>
</feature>
<evidence type="ECO:0000259" key="18">
    <source>
        <dbReference type="Pfam" id="PF16212"/>
    </source>
</evidence>
<comment type="similarity">
    <text evidence="2 15">Belongs to the cation transport ATPase (P-type) (TC 3.A.3) family. Type IV subfamily.</text>
</comment>
<dbReference type="InterPro" id="IPR006539">
    <property type="entry name" value="P-type_ATPase_IV"/>
</dbReference>
<feature type="binding site" evidence="13">
    <location>
        <position position="484"/>
    </location>
    <ligand>
        <name>ATP</name>
        <dbReference type="ChEBI" id="CHEBI:30616"/>
    </ligand>
</feature>
<dbReference type="SUPFAM" id="SSF81660">
    <property type="entry name" value="Metal cation-transporting ATPase, ATP-binding domain N"/>
    <property type="match status" value="1"/>
</dbReference>
<dbReference type="Gene3D" id="3.40.50.1000">
    <property type="entry name" value="HAD superfamily/HAD-like"/>
    <property type="match status" value="1"/>
</dbReference>
<gene>
    <name evidence="19" type="ORF">H696_01949</name>
</gene>
<evidence type="ECO:0000256" key="5">
    <source>
        <dbReference type="ARBA" id="ARBA00022741"/>
    </source>
</evidence>
<evidence type="ECO:0000313" key="20">
    <source>
        <dbReference type="Proteomes" id="UP000030693"/>
    </source>
</evidence>
<keyword evidence="3 15" id="KW-0812">Transmembrane</keyword>
<dbReference type="GO" id="GO:0032456">
    <property type="term" value="P:endocytic recycling"/>
    <property type="evidence" value="ECO:0007669"/>
    <property type="project" value="TreeGrafter"/>
</dbReference>
<feature type="transmembrane region" description="Helical" evidence="15">
    <location>
        <begin position="413"/>
        <end position="436"/>
    </location>
</feature>
<evidence type="ECO:0000259" key="17">
    <source>
        <dbReference type="Pfam" id="PF16209"/>
    </source>
</evidence>
<comment type="catalytic activity">
    <reaction evidence="11 15">
        <text>ATP + H2O + phospholipidSide 1 = ADP + phosphate + phospholipidSide 2.</text>
        <dbReference type="EC" id="7.6.2.1"/>
    </reaction>
</comment>
<dbReference type="NCBIfam" id="TIGR01494">
    <property type="entry name" value="ATPase_P-type"/>
    <property type="match status" value="1"/>
</dbReference>
<feature type="compositionally biased region" description="Gly residues" evidence="16">
    <location>
        <begin position="1391"/>
        <end position="1403"/>
    </location>
</feature>
<dbReference type="InterPro" id="IPR001757">
    <property type="entry name" value="P_typ_ATPase"/>
</dbReference>
<dbReference type="SFLD" id="SFLDF00027">
    <property type="entry name" value="p-type_atpase"/>
    <property type="match status" value="1"/>
</dbReference>
<dbReference type="InterPro" id="IPR036412">
    <property type="entry name" value="HAD-like_sf"/>
</dbReference>
<dbReference type="NCBIfam" id="TIGR01652">
    <property type="entry name" value="ATPase-Plipid"/>
    <property type="match status" value="1"/>
</dbReference>
<feature type="active site" description="4-aspartylphosphate intermediate" evidence="12">
    <location>
        <position position="482"/>
    </location>
</feature>
<feature type="domain" description="P-type ATPase N-terminal" evidence="17">
    <location>
        <begin position="81"/>
        <end position="132"/>
    </location>
</feature>
<evidence type="ECO:0000313" key="19">
    <source>
        <dbReference type="EMBL" id="KCV71004.1"/>
    </source>
</evidence>
<evidence type="ECO:0000256" key="12">
    <source>
        <dbReference type="PIRSR" id="PIRSR606539-1"/>
    </source>
</evidence>
<feature type="binding site" evidence="13">
    <location>
        <position position="698"/>
    </location>
    <ligand>
        <name>ATP</name>
        <dbReference type="ChEBI" id="CHEBI:30616"/>
    </ligand>
</feature>
<dbReference type="FunFam" id="3.40.50.1000:FF:000014">
    <property type="entry name" value="Phospholipid-transporting ATPase"/>
    <property type="match status" value="1"/>
</dbReference>
<evidence type="ECO:0000256" key="8">
    <source>
        <dbReference type="ARBA" id="ARBA00022967"/>
    </source>
</evidence>
<keyword evidence="7 14" id="KW-0460">Magnesium</keyword>
<feature type="transmembrane region" description="Helical" evidence="15">
    <location>
        <begin position="1036"/>
        <end position="1056"/>
    </location>
</feature>
<feature type="binding site" evidence="13">
    <location>
        <position position="757"/>
    </location>
    <ligand>
        <name>ATP</name>
        <dbReference type="ChEBI" id="CHEBI:30616"/>
    </ligand>
</feature>
<proteinExistence type="inferred from homology"/>
<feature type="transmembrane region" description="Helical" evidence="15">
    <location>
        <begin position="1236"/>
        <end position="1258"/>
    </location>
</feature>
<feature type="compositionally biased region" description="Low complexity" evidence="16">
    <location>
        <begin position="1428"/>
        <end position="1447"/>
    </location>
</feature>
<feature type="binding site" evidence="13">
    <location>
        <position position="483"/>
    </location>
    <ligand>
        <name>ATP</name>
        <dbReference type="ChEBI" id="CHEBI:30616"/>
    </ligand>
</feature>
<feature type="transmembrane region" description="Helical" evidence="15">
    <location>
        <begin position="1114"/>
        <end position="1137"/>
    </location>
</feature>
<dbReference type="Gene3D" id="3.40.1110.10">
    <property type="entry name" value="Calcium-transporting ATPase, cytoplasmic domain N"/>
    <property type="match status" value="1"/>
</dbReference>
<dbReference type="Pfam" id="PF16212">
    <property type="entry name" value="PhoLip_ATPase_C"/>
    <property type="match status" value="1"/>
</dbReference>
<keyword evidence="5 13" id="KW-0547">Nucleotide-binding</keyword>
<feature type="binding site" evidence="14">
    <location>
        <position position="979"/>
    </location>
    <ligand>
        <name>Mg(2+)</name>
        <dbReference type="ChEBI" id="CHEBI:18420"/>
    </ligand>
</feature>
<evidence type="ECO:0000256" key="14">
    <source>
        <dbReference type="PIRSR" id="PIRSR606539-3"/>
    </source>
</evidence>
<dbReference type="InterPro" id="IPR032631">
    <property type="entry name" value="P-type_ATPase_N"/>
</dbReference>
<organism evidence="19">
    <name type="scientific">Fonticula alba</name>
    <name type="common">Slime mold</name>
    <dbReference type="NCBI Taxonomy" id="691883"/>
    <lineage>
        <taxon>Eukaryota</taxon>
        <taxon>Rotosphaerida</taxon>
        <taxon>Fonticulaceae</taxon>
        <taxon>Fonticula</taxon>
    </lineage>
</organism>
<dbReference type="GO" id="GO:0006892">
    <property type="term" value="P:post-Golgi vesicle-mediated transport"/>
    <property type="evidence" value="ECO:0007669"/>
    <property type="project" value="TreeGrafter"/>
</dbReference>
<feature type="binding site" evidence="14">
    <location>
        <position position="983"/>
    </location>
    <ligand>
        <name>Mg(2+)</name>
        <dbReference type="ChEBI" id="CHEBI:18420"/>
    </ligand>
</feature>
<feature type="transmembrane region" description="Helical" evidence="15">
    <location>
        <begin position="363"/>
        <end position="384"/>
    </location>
</feature>
<feature type="binding site" evidence="13">
    <location>
        <position position="482"/>
    </location>
    <ligand>
        <name>ATP</name>
        <dbReference type="ChEBI" id="CHEBI:30616"/>
    </ligand>
</feature>
<dbReference type="PANTHER" id="PTHR24092">
    <property type="entry name" value="PROBABLE PHOSPHOLIPID-TRANSPORTING ATPASE"/>
    <property type="match status" value="1"/>
</dbReference>
<sequence length="1454" mass="158766">MSTEPGHPADTASDAPAKGPTMAAGINQPAWYMQVHINRRPLNECLLVSPFHPEALAEAEAAGDVDPVCLLKGRPFVWLRDNTIVTAKYNPFNFLPKFLFEQFQRVANFYFLCISAIQMSSTRLAPTGRFYTFVPLVIILILTGIKELIFDIRRRRQDILTNRQKTQVLRPYVARVKARNWFTSIFSLGTGTDFMSDYYHLEHVEEELREIRWSELRSGDIVMLRDGDPAPADLFLISSTADDGLCHIETSQLDGETNLKTRQALPVTNAFQTVEQVRTMAAAIEYEAPNRSLYSFEGTLQLADGRSFPVGPNQMILRGTRLRNTTAIFGVVLYTGHQTKLMLNAEALPPKKSLLEKTVNRQIAFIFGLLILMSIICLICYINWNRKHLRPDPVTGAFAWYLGVTKRGTAKDLVAQFVSFIILYNTIIPISLYITIEIVKIYQAFFVSRDLKLFHEATGTPTVARTPNIGEALGQVDFVFADKTGTLTRNHMLFRKCSILGRSYGLGFTESYRAMERARGCLLPADPAEMADLHADWRFYDPQLLQDVYASAAGMKLGPLVCPGSPMPEPGTKLPITPATFILAMALCHTTLPSHRRSAGDDQTSGASTPGIISAGCGLEHVQYQGASPDEVALVQAANLLGVRFTRRTPEHVGIRVPRALVDGRSTDIGPLPSPEDPGTDEDTWVTLDFALLHVLEFDADRKRMSIIVRDAAGRVLIFCKGADNTMLARLSEESRQSSLTAATAGHLEDFSREGLRTLCYAVGEIDPETYDDWRRRYHLACTTLDRRYEEMELCHEEVERNLTLLGATAIEDQLQEGVPETIQTLLQCGIRVWMLTGDKRETAINIGMCSQLVPNRGRILTTDADTLEDVTAWLRATLSELGMDPDKPPRLRDPLWRQVLLMARPRAETVIEDLTLVLEGSALALALADPTARGLLVRLALVCKSCVFCRASPLQKAEVVSLVRASTPIQCTTLAIGDGANDITMIQTACVGIGISGAEGMAAARSADYSTAQFRFLAPLLMVHGHRTYRRLSKVILYSLYKTMTLYMVSFFFTFDNGFSGQLAWDPLSNALWNVIYTFLPIIFVGVLDQDLPDAWLARDPELYRTGPRNDFFNLWSFLKSIAGAITNALIIYQILQQFVFGMNIPGAEGGAIQRDGRTFDLISRGTQLYMTVIVTIFVKIFFVNSFWTKRVAAGTFIPLAVYFLIIAFLGRRLIESNPDSMIMYGVMSRLGKAGGIWLPLVLALVVMACHLVQLVVRSSQVMFRPSYYDQTIRAYHQARREEARSKGPGCCGMRRGRRGTGGSRSATGDGDHTAGGEDIEMHGGVAPLPRSGPGRGDGPGDSLVSGSESGSFGRSTTGQSASDVSLGVSAGGVTPPSGSLPHFPEEVSKGGGGGGGGGGGKAEALGLAASSSGAGAGESTGGGSSAGSSDVSGPSSAGASASPGSDTEEDTV</sequence>
<evidence type="ECO:0000256" key="7">
    <source>
        <dbReference type="ARBA" id="ARBA00022842"/>
    </source>
</evidence>
<evidence type="ECO:0000256" key="6">
    <source>
        <dbReference type="ARBA" id="ARBA00022840"/>
    </source>
</evidence>
<dbReference type="GO" id="GO:0005524">
    <property type="term" value="F:ATP binding"/>
    <property type="evidence" value="ECO:0007669"/>
    <property type="project" value="UniProtKB-UniRule"/>
</dbReference>
<evidence type="ECO:0000256" key="13">
    <source>
        <dbReference type="PIRSR" id="PIRSR606539-2"/>
    </source>
</evidence>
<feature type="binding site" evidence="13">
    <location>
        <position position="721"/>
    </location>
    <ligand>
        <name>ATP</name>
        <dbReference type="ChEBI" id="CHEBI:30616"/>
    </ligand>
</feature>
<feature type="transmembrane region" description="Helical" evidence="15">
    <location>
        <begin position="1170"/>
        <end position="1189"/>
    </location>
</feature>
<feature type="transmembrane region" description="Helical" evidence="15">
    <location>
        <begin position="130"/>
        <end position="149"/>
    </location>
</feature>
<name>A0A058Z9N9_FONAL</name>
<reference evidence="19" key="1">
    <citation type="submission" date="2013-04" db="EMBL/GenBank/DDBJ databases">
        <title>The Genome Sequence of Fonticula alba ATCC 38817.</title>
        <authorList>
            <consortium name="The Broad Institute Genomics Platform"/>
            <person name="Russ C."/>
            <person name="Cuomo C."/>
            <person name="Burger G."/>
            <person name="Gray M.W."/>
            <person name="Holland P.W.H."/>
            <person name="King N."/>
            <person name="Lang F.B.F."/>
            <person name="Roger A.J."/>
            <person name="Ruiz-Trillo I."/>
            <person name="Brown M."/>
            <person name="Walker B."/>
            <person name="Young S."/>
            <person name="Zeng Q."/>
            <person name="Gargeya S."/>
            <person name="Fitzgerald M."/>
            <person name="Haas B."/>
            <person name="Abouelleil A."/>
            <person name="Allen A.W."/>
            <person name="Alvarado L."/>
            <person name="Arachchi H.M."/>
            <person name="Berlin A.M."/>
            <person name="Chapman S.B."/>
            <person name="Gainer-Dewar J."/>
            <person name="Goldberg J."/>
            <person name="Griggs A."/>
            <person name="Gujja S."/>
            <person name="Hansen M."/>
            <person name="Howarth C."/>
            <person name="Imamovic A."/>
            <person name="Ireland A."/>
            <person name="Larimer J."/>
            <person name="McCowan C."/>
            <person name="Murphy C."/>
            <person name="Pearson M."/>
            <person name="Poon T.W."/>
            <person name="Priest M."/>
            <person name="Roberts A."/>
            <person name="Saif S."/>
            <person name="Shea T."/>
            <person name="Sisk P."/>
            <person name="Sykes S."/>
            <person name="Wortman J."/>
            <person name="Nusbaum C."/>
            <person name="Birren B."/>
        </authorList>
    </citation>
    <scope>NUCLEOTIDE SEQUENCE [LARGE SCALE GENOMIC DNA]</scope>
    <source>
        <strain evidence="19">ATCC 38817</strain>
    </source>
</reference>
<dbReference type="Pfam" id="PF16209">
    <property type="entry name" value="PhoLip_ATPase_N"/>
    <property type="match status" value="1"/>
</dbReference>
<keyword evidence="8 15" id="KW-1278">Translocase</keyword>
<protein>
    <recommendedName>
        <fullName evidence="15">Phospholipid-transporting ATPase</fullName>
        <ecNumber evidence="15">7.6.2.1</ecNumber>
    </recommendedName>
</protein>
<dbReference type="PANTHER" id="PTHR24092:SF174">
    <property type="entry name" value="PHOSPHOLIPID-TRANSPORTING ATPASE DNF3-RELATED"/>
    <property type="match status" value="1"/>
</dbReference>
<dbReference type="GO" id="GO:0016887">
    <property type="term" value="F:ATP hydrolysis activity"/>
    <property type="evidence" value="ECO:0007669"/>
    <property type="project" value="InterPro"/>
</dbReference>
<dbReference type="GO" id="GO:0005886">
    <property type="term" value="C:plasma membrane"/>
    <property type="evidence" value="ECO:0007669"/>
    <property type="project" value="TreeGrafter"/>
</dbReference>
<evidence type="ECO:0000256" key="16">
    <source>
        <dbReference type="SAM" id="MobiDB-lite"/>
    </source>
</evidence>
<feature type="binding site" evidence="13">
    <location>
        <position position="957"/>
    </location>
    <ligand>
        <name>ATP</name>
        <dbReference type="ChEBI" id="CHEBI:30616"/>
    </ligand>
</feature>
<dbReference type="PROSITE" id="PS00154">
    <property type="entry name" value="ATPASE_E1_E2"/>
    <property type="match status" value="1"/>
</dbReference>
<dbReference type="GeneID" id="20526674"/>
<dbReference type="EC" id="7.6.2.1" evidence="15"/>
<dbReference type="InterPro" id="IPR032630">
    <property type="entry name" value="P_typ_ATPase_c"/>
</dbReference>
<dbReference type="SUPFAM" id="SSF81665">
    <property type="entry name" value="Calcium ATPase, transmembrane domain M"/>
    <property type="match status" value="1"/>
</dbReference>
<comment type="subcellular location">
    <subcellularLocation>
        <location evidence="1 15">Membrane</location>
        <topology evidence="1 15">Multi-pass membrane protein</topology>
    </subcellularLocation>
</comment>
<evidence type="ECO:0000256" key="9">
    <source>
        <dbReference type="ARBA" id="ARBA00022989"/>
    </source>
</evidence>
<dbReference type="PRINTS" id="PR00119">
    <property type="entry name" value="CATATPASE"/>
</dbReference>
<dbReference type="GO" id="GO:0045332">
    <property type="term" value="P:phospholipid translocation"/>
    <property type="evidence" value="ECO:0007669"/>
    <property type="project" value="TreeGrafter"/>
</dbReference>
<feature type="compositionally biased region" description="Basic and acidic residues" evidence="16">
    <location>
        <begin position="1311"/>
        <end position="1323"/>
    </location>
</feature>
<feature type="binding site" evidence="13">
    <location>
        <position position="837"/>
    </location>
    <ligand>
        <name>ATP</name>
        <dbReference type="ChEBI" id="CHEBI:30616"/>
    </ligand>
</feature>
<feature type="binding site" evidence="14">
    <location>
        <position position="484"/>
    </location>
    <ligand>
        <name>Mg(2+)</name>
        <dbReference type="ChEBI" id="CHEBI:18420"/>
    </ligand>
</feature>
<feature type="compositionally biased region" description="Low complexity" evidence="16">
    <location>
        <begin position="1404"/>
        <end position="1415"/>
    </location>
</feature>
<dbReference type="GO" id="GO:0140326">
    <property type="term" value="F:ATPase-coupled intramembrane lipid transporter activity"/>
    <property type="evidence" value="ECO:0007669"/>
    <property type="project" value="UniProtKB-EC"/>
</dbReference>
<accession>A0A058Z9N9</accession>
<dbReference type="InterPro" id="IPR044492">
    <property type="entry name" value="P_typ_ATPase_HD_dom"/>
</dbReference>
<dbReference type="OrthoDB" id="377733at2759"/>
<feature type="compositionally biased region" description="Gly residues" evidence="16">
    <location>
        <begin position="1416"/>
        <end position="1427"/>
    </location>
</feature>
<evidence type="ECO:0000256" key="10">
    <source>
        <dbReference type="ARBA" id="ARBA00023136"/>
    </source>
</evidence>
<feature type="binding site" evidence="13">
    <location>
        <position position="838"/>
    </location>
    <ligand>
        <name>ATP</name>
        <dbReference type="ChEBI" id="CHEBI:30616"/>
    </ligand>
</feature>
<evidence type="ECO:0000256" key="11">
    <source>
        <dbReference type="ARBA" id="ARBA00034036"/>
    </source>
</evidence>
<dbReference type="STRING" id="691883.A0A058Z9N9"/>
<dbReference type="GO" id="GO:0005802">
    <property type="term" value="C:trans-Golgi network"/>
    <property type="evidence" value="ECO:0007669"/>
    <property type="project" value="TreeGrafter"/>
</dbReference>
<dbReference type="Pfam" id="PF13246">
    <property type="entry name" value="Cation_ATPase"/>
    <property type="match status" value="1"/>
</dbReference>